<name>A0A2S7I8B5_9FLAO</name>
<sequence length="166" mass="19538">MKTYTATSQNSRNFILENQNQEILGELIYPKWYSTKAEIHIGSKIFKTDTKGFWTTSVEVAEYERVLLKFKMDWKGNIIMTSLQDGEKHFIIKKEKWYSNILVMKDENEKVYFHLKRNFKWKDFKFHYEIALEEDLDAITLLSIIHVVNYFSSDDDGSAATTAATV</sequence>
<reference evidence="1 2" key="1">
    <citation type="submission" date="2018-02" db="EMBL/GenBank/DDBJ databases">
        <title>Draft genome sequence of bacterial isolates from marine environment.</title>
        <authorList>
            <person name="Singh S.K."/>
            <person name="Hill R."/>
            <person name="Major S."/>
            <person name="Cai H."/>
            <person name="Li Y."/>
        </authorList>
    </citation>
    <scope>NUCLEOTIDE SEQUENCE [LARGE SCALE GENOMIC DNA]</scope>
    <source>
        <strain evidence="1 2">IMET F</strain>
    </source>
</reference>
<dbReference type="AlphaFoldDB" id="A0A2S7I8B5"/>
<comment type="caution">
    <text evidence="1">The sequence shown here is derived from an EMBL/GenBank/DDBJ whole genome shotgun (WGS) entry which is preliminary data.</text>
</comment>
<accession>A0A2S7I8B5</accession>
<proteinExistence type="predicted"/>
<protein>
    <recommendedName>
        <fullName evidence="3">Tubby C 2 family protein</fullName>
    </recommendedName>
</protein>
<evidence type="ECO:0000313" key="1">
    <source>
        <dbReference type="EMBL" id="PPZ92818.1"/>
    </source>
</evidence>
<evidence type="ECO:0008006" key="3">
    <source>
        <dbReference type="Google" id="ProtNLM"/>
    </source>
</evidence>
<dbReference type="RefSeq" id="WP_104792612.1">
    <property type="nucleotide sequence ID" value="NZ_PTPZ01000001.1"/>
</dbReference>
<organism evidence="1 2">
    <name type="scientific">Cloacibacterium normanense</name>
    <dbReference type="NCBI Taxonomy" id="237258"/>
    <lineage>
        <taxon>Bacteria</taxon>
        <taxon>Pseudomonadati</taxon>
        <taxon>Bacteroidota</taxon>
        <taxon>Flavobacteriia</taxon>
        <taxon>Flavobacteriales</taxon>
        <taxon>Weeksellaceae</taxon>
    </lineage>
</organism>
<dbReference type="Proteomes" id="UP000238565">
    <property type="component" value="Unassembled WGS sequence"/>
</dbReference>
<dbReference type="EMBL" id="PTPZ01000001">
    <property type="protein sequence ID" value="PPZ92818.1"/>
    <property type="molecule type" value="Genomic_DNA"/>
</dbReference>
<evidence type="ECO:0000313" key="2">
    <source>
        <dbReference type="Proteomes" id="UP000238565"/>
    </source>
</evidence>
<gene>
    <name evidence="1" type="ORF">C3729_02085</name>
</gene>